<dbReference type="InterPro" id="IPR051281">
    <property type="entry name" value="Dual-spec_lipid-protein_phosph"/>
</dbReference>
<reference evidence="5 6" key="1">
    <citation type="journal article" date="2011" name="Proc. Natl. Acad. Sci. U.S.A.">
        <title>Evolutionary erosion of yeast sex chromosomes by mating-type switching accidents.</title>
        <authorList>
            <person name="Gordon J.L."/>
            <person name="Armisen D."/>
            <person name="Proux-Wera E."/>
            <person name="Oheigeartaigh S.S."/>
            <person name="Byrne K.P."/>
            <person name="Wolfe K.H."/>
        </authorList>
    </citation>
    <scope>NUCLEOTIDE SEQUENCE [LARGE SCALE GENOMIC DNA]</scope>
    <source>
        <strain evidence="6">ATCC 76901 / BCRC 22586 / CBS 4309 / NBRC 1992 / NRRL Y-12630</strain>
    </source>
</reference>
<dbReference type="AlphaFoldDB" id="G0VI91"/>
<keyword evidence="6" id="KW-1185">Reference proteome</keyword>
<dbReference type="GO" id="GO:0042995">
    <property type="term" value="C:cell projection"/>
    <property type="evidence" value="ECO:0007669"/>
    <property type="project" value="TreeGrafter"/>
</dbReference>
<evidence type="ECO:0000259" key="4">
    <source>
        <dbReference type="PROSITE" id="PS51181"/>
    </source>
</evidence>
<dbReference type="GO" id="GO:0005829">
    <property type="term" value="C:cytosol"/>
    <property type="evidence" value="ECO:0007669"/>
    <property type="project" value="TreeGrafter"/>
</dbReference>
<evidence type="ECO:0000313" key="6">
    <source>
        <dbReference type="Proteomes" id="UP000001640"/>
    </source>
</evidence>
<dbReference type="PROSITE" id="PS50056">
    <property type="entry name" value="TYR_PHOSPHATASE_2"/>
    <property type="match status" value="1"/>
</dbReference>
<dbReference type="EMBL" id="HE576758">
    <property type="protein sequence ID" value="CCC71126.1"/>
    <property type="molecule type" value="Genomic_DNA"/>
</dbReference>
<organism evidence="5 6">
    <name type="scientific">Naumovozyma castellii</name>
    <name type="common">Yeast</name>
    <name type="synonym">Saccharomyces castellii</name>
    <dbReference type="NCBI Taxonomy" id="27288"/>
    <lineage>
        <taxon>Eukaryota</taxon>
        <taxon>Fungi</taxon>
        <taxon>Dikarya</taxon>
        <taxon>Ascomycota</taxon>
        <taxon>Saccharomycotina</taxon>
        <taxon>Saccharomycetes</taxon>
        <taxon>Saccharomycetales</taxon>
        <taxon>Saccharomycetaceae</taxon>
        <taxon>Naumovozyma</taxon>
    </lineage>
</organism>
<gene>
    <name evidence="5" type="primary">NCAS0G02390</name>
    <name evidence="5" type="ordered locus">NCAS_0G02390</name>
</gene>
<dbReference type="GeneID" id="96904791"/>
<dbReference type="Proteomes" id="UP000001640">
    <property type="component" value="Chromosome 7"/>
</dbReference>
<dbReference type="PANTHER" id="PTHR12305">
    <property type="entry name" value="PHOSPHATASE WITH HOMOLOGY TO TENSIN"/>
    <property type="match status" value="1"/>
</dbReference>
<protein>
    <recommendedName>
        <fullName evidence="1">phosphatidylinositol-3,4,5-trisphosphate 3-phosphatase</fullName>
        <ecNumber evidence="1">3.1.3.67</ecNumber>
    </recommendedName>
</protein>
<dbReference type="GO" id="GO:0030476">
    <property type="term" value="P:ascospore wall assembly"/>
    <property type="evidence" value="ECO:0007669"/>
    <property type="project" value="EnsemblFungi"/>
</dbReference>
<dbReference type="InterPro" id="IPR029021">
    <property type="entry name" value="Prot-tyrosine_phosphatase-like"/>
</dbReference>
<reference key="2">
    <citation type="submission" date="2011-08" db="EMBL/GenBank/DDBJ databases">
        <title>Genome sequence of Naumovozyma castellii.</title>
        <authorList>
            <person name="Gordon J.L."/>
            <person name="Armisen D."/>
            <person name="Proux-Wera E."/>
            <person name="OhEigeartaigh S.S."/>
            <person name="Byrne K.P."/>
            <person name="Wolfe K.H."/>
        </authorList>
    </citation>
    <scope>NUCLEOTIDE SEQUENCE</scope>
    <source>
        <strain>Type strain:CBS 4309</strain>
    </source>
</reference>
<dbReference type="Gene3D" id="3.90.190.10">
    <property type="entry name" value="Protein tyrosine phosphatase superfamily"/>
    <property type="match status" value="1"/>
</dbReference>
<dbReference type="KEGG" id="ncs:NCAS_0G02390"/>
<dbReference type="OrthoDB" id="16692at2759"/>
<dbReference type="InterPro" id="IPR016130">
    <property type="entry name" value="Tyr_Pase_AS"/>
</dbReference>
<dbReference type="GO" id="GO:0005886">
    <property type="term" value="C:plasma membrane"/>
    <property type="evidence" value="ECO:0007669"/>
    <property type="project" value="TreeGrafter"/>
</dbReference>
<dbReference type="STRING" id="1064592.G0VI91"/>
<dbReference type="SUPFAM" id="SSF52799">
    <property type="entry name" value="(Phosphotyrosine protein) phosphatases II"/>
    <property type="match status" value="1"/>
</dbReference>
<dbReference type="PROSITE" id="PS00383">
    <property type="entry name" value="TYR_PHOSPHATASE_1"/>
    <property type="match status" value="1"/>
</dbReference>
<dbReference type="GO" id="GO:0051896">
    <property type="term" value="P:regulation of phosphatidylinositol 3-kinase/protein kinase B signal transduction"/>
    <property type="evidence" value="ECO:0007669"/>
    <property type="project" value="TreeGrafter"/>
</dbReference>
<dbReference type="CDD" id="cd14497">
    <property type="entry name" value="PTP_PTEN-like"/>
    <property type="match status" value="1"/>
</dbReference>
<evidence type="ECO:0000256" key="2">
    <source>
        <dbReference type="ARBA" id="ARBA00022801"/>
    </source>
</evidence>
<dbReference type="RefSeq" id="XP_003677478.1">
    <property type="nucleotide sequence ID" value="XM_003677430.1"/>
</dbReference>
<accession>G0VI91</accession>
<dbReference type="Pfam" id="PF00782">
    <property type="entry name" value="DSPc"/>
    <property type="match status" value="1"/>
</dbReference>
<sequence length="438" mass="51067">MEKSQSWSDYIPKRPHASTIIRSLYSAPLKVHKNNFGLTLDLSYVQQNIIVCSYPVTKYPKLLYRNNLEDLITFLNLHHGINNWKIYNLKVERGIYDYTDGDLLSLIKQNESIHRDNSLAMTLLKKEAIRYNIEILDTMKSATDIEYEELLLKPYLLRKGWLDHAPPPFVLLQEIIDDINAFVSSMNPEKIAVLHCKMGKGRCGTIVIAFMMKFKDCSLESACQFFRVSRFKAGVSKGVTIASQLRYLKYHEMFLYYDPQYNELILKQLKKSHFKLESIQLMEPSSLIYSNTYLISIKFQTYNESRNGLTDLLILETDGDNQNQMKNKTLLLGNLDLDLNIHDIRVEFKLGTKNSQLINKFTAMASSSHCWFNLYFESLKCSTNSSEINFMLHELYHEQRTGQQFYFCIRWEELDGTKGSNSKGLKLFNSINIKWSIY</sequence>
<proteinExistence type="predicted"/>
<feature type="domain" description="Phosphatase tensin-type" evidence="4">
    <location>
        <begin position="31"/>
        <end position="258"/>
    </location>
</feature>
<dbReference type="EC" id="3.1.3.67" evidence="1"/>
<dbReference type="eggNOG" id="KOG2283">
    <property type="taxonomic scope" value="Eukaryota"/>
</dbReference>
<dbReference type="FunCoup" id="G0VI91">
    <property type="interactions" value="61"/>
</dbReference>
<evidence type="ECO:0000313" key="5">
    <source>
        <dbReference type="EMBL" id="CCC71126.1"/>
    </source>
</evidence>
<evidence type="ECO:0000259" key="3">
    <source>
        <dbReference type="PROSITE" id="PS50056"/>
    </source>
</evidence>
<feature type="domain" description="Tyrosine specific protein phosphatases" evidence="3">
    <location>
        <begin position="173"/>
        <end position="230"/>
    </location>
</feature>
<evidence type="ECO:0000256" key="1">
    <source>
        <dbReference type="ARBA" id="ARBA00013015"/>
    </source>
</evidence>
<dbReference type="InterPro" id="IPR000340">
    <property type="entry name" value="Dual-sp_phosphatase_cat-dom"/>
</dbReference>
<dbReference type="InParanoid" id="G0VI91"/>
<dbReference type="GO" id="GO:0016314">
    <property type="term" value="F:phosphatidylinositol-3,4,5-trisphosphate 3-phosphatase activity"/>
    <property type="evidence" value="ECO:0007669"/>
    <property type="project" value="UniProtKB-EC"/>
</dbReference>
<dbReference type="GO" id="GO:0004725">
    <property type="term" value="F:protein tyrosine phosphatase activity"/>
    <property type="evidence" value="ECO:0007669"/>
    <property type="project" value="TreeGrafter"/>
</dbReference>
<dbReference type="GO" id="GO:0043491">
    <property type="term" value="P:phosphatidylinositol 3-kinase/protein kinase B signal transduction"/>
    <property type="evidence" value="ECO:0007669"/>
    <property type="project" value="TreeGrafter"/>
</dbReference>
<dbReference type="OMA" id="CWLNLYW"/>
<keyword evidence="2" id="KW-0378">Hydrolase</keyword>
<name>G0VI91_NAUCA</name>
<dbReference type="PROSITE" id="PS51181">
    <property type="entry name" value="PPASE_TENSIN"/>
    <property type="match status" value="1"/>
</dbReference>
<dbReference type="InterPro" id="IPR029023">
    <property type="entry name" value="Tensin_phosphatase"/>
</dbReference>
<dbReference type="GO" id="GO:0005634">
    <property type="term" value="C:nucleus"/>
    <property type="evidence" value="ECO:0007669"/>
    <property type="project" value="TreeGrafter"/>
</dbReference>
<dbReference type="InterPro" id="IPR000387">
    <property type="entry name" value="Tyr_Pase_dom"/>
</dbReference>
<dbReference type="GO" id="GO:0046856">
    <property type="term" value="P:phosphatidylinositol dephosphorylation"/>
    <property type="evidence" value="ECO:0007669"/>
    <property type="project" value="TreeGrafter"/>
</dbReference>
<dbReference type="PANTHER" id="PTHR12305:SF81">
    <property type="entry name" value="PHOSPHATIDYLINOSITOL 3,4,5-TRISPHOSPHATE 3-PHOSPHATASE AND DUAL-SPECIFICITY PROTEIN PHOSPHATASE PTEN"/>
    <property type="match status" value="1"/>
</dbReference>
<dbReference type="HOGENOM" id="CLU_020105_0_0_1"/>